<feature type="domain" description="Transglycosylase SLT" evidence="4">
    <location>
        <begin position="113"/>
        <end position="205"/>
    </location>
</feature>
<accession>A0A7C9V5E7</accession>
<protein>
    <submittedName>
        <fullName evidence="5">Lytic transglycosylase domain-containing protein</fullName>
    </submittedName>
</protein>
<feature type="signal peptide" evidence="3">
    <location>
        <begin position="1"/>
        <end position="38"/>
    </location>
</feature>
<keyword evidence="6" id="KW-1185">Reference proteome</keyword>
<gene>
    <name evidence="5" type="ORF">G6N74_09025</name>
</gene>
<feature type="chain" id="PRO_5028930311" evidence="3">
    <location>
        <begin position="39"/>
        <end position="290"/>
    </location>
</feature>
<organism evidence="5 6">
    <name type="scientific">Mesorhizobium zhangyense</name>
    <dbReference type="NCBI Taxonomy" id="1776730"/>
    <lineage>
        <taxon>Bacteria</taxon>
        <taxon>Pseudomonadati</taxon>
        <taxon>Pseudomonadota</taxon>
        <taxon>Alphaproteobacteria</taxon>
        <taxon>Hyphomicrobiales</taxon>
        <taxon>Phyllobacteriaceae</taxon>
        <taxon>Mesorhizobium</taxon>
    </lineage>
</organism>
<dbReference type="CDD" id="cd00254">
    <property type="entry name" value="LT-like"/>
    <property type="match status" value="1"/>
</dbReference>
<feature type="region of interest" description="Disordered" evidence="2">
    <location>
        <begin position="270"/>
        <end position="290"/>
    </location>
</feature>
<evidence type="ECO:0000259" key="4">
    <source>
        <dbReference type="Pfam" id="PF01464"/>
    </source>
</evidence>
<dbReference type="InterPro" id="IPR008258">
    <property type="entry name" value="Transglycosylase_SLT_dom_1"/>
</dbReference>
<dbReference type="EMBL" id="JAAKZG010000003">
    <property type="protein sequence ID" value="NGN41205.1"/>
    <property type="molecule type" value="Genomic_DNA"/>
</dbReference>
<evidence type="ECO:0000313" key="6">
    <source>
        <dbReference type="Proteomes" id="UP000481252"/>
    </source>
</evidence>
<evidence type="ECO:0000256" key="2">
    <source>
        <dbReference type="SAM" id="MobiDB-lite"/>
    </source>
</evidence>
<name>A0A7C9V5E7_9HYPH</name>
<dbReference type="AlphaFoldDB" id="A0A7C9V5E7"/>
<dbReference type="SUPFAM" id="SSF53955">
    <property type="entry name" value="Lysozyme-like"/>
    <property type="match status" value="1"/>
</dbReference>
<evidence type="ECO:0000256" key="1">
    <source>
        <dbReference type="ARBA" id="ARBA00009387"/>
    </source>
</evidence>
<evidence type="ECO:0000256" key="3">
    <source>
        <dbReference type="SAM" id="SignalP"/>
    </source>
</evidence>
<keyword evidence="3" id="KW-0732">Signal</keyword>
<dbReference type="Proteomes" id="UP000481252">
    <property type="component" value="Unassembled WGS sequence"/>
</dbReference>
<dbReference type="InterPro" id="IPR023346">
    <property type="entry name" value="Lysozyme-like_dom_sf"/>
</dbReference>
<comment type="similarity">
    <text evidence="1">Belongs to the virb1 family.</text>
</comment>
<dbReference type="Gene3D" id="1.10.530.10">
    <property type="match status" value="1"/>
</dbReference>
<evidence type="ECO:0000313" key="5">
    <source>
        <dbReference type="EMBL" id="NGN41205.1"/>
    </source>
</evidence>
<reference evidence="5 6" key="1">
    <citation type="submission" date="2020-02" db="EMBL/GenBank/DDBJ databases">
        <title>Genome sequence of the type strain CGMCC 1.15528 of Mesorhizobium zhangyense.</title>
        <authorList>
            <person name="Gao J."/>
            <person name="Sun J."/>
        </authorList>
    </citation>
    <scope>NUCLEOTIDE SEQUENCE [LARGE SCALE GENOMIC DNA]</scope>
    <source>
        <strain evidence="5 6">CGMCC 1.15528</strain>
    </source>
</reference>
<sequence length="290" mass="30463">MYWGFQSLTIDLQTTSAALPSYLRFSLVAALLSPLALAACATTGEDTSTSLAMAPTVDLALPDTVSILPSSYTQTVAREAASPAEAVTANAFATPDTPVSPLAPQNGTVVDKLIAKYAAIYEVPETLVRSVVKRESTFNPRAYNRGHWGLMQIKHATARGMGYDGPANGLLDAETNLKYAVKYLRGAYLVAGGDHRRADRLYQTGYYYDAKRKGLLEETGLGKDRRRMRRAEPAPEMNPMAGGPVPEPIPGAAGTAPTAIPAAAPVFPPAPTQIPAAAPVPTPAAAPGAA</sequence>
<proteinExistence type="inferred from homology"/>
<feature type="region of interest" description="Disordered" evidence="2">
    <location>
        <begin position="218"/>
        <end position="257"/>
    </location>
</feature>
<dbReference type="Pfam" id="PF01464">
    <property type="entry name" value="SLT"/>
    <property type="match status" value="1"/>
</dbReference>
<feature type="compositionally biased region" description="Pro residues" evidence="2">
    <location>
        <begin position="270"/>
        <end position="284"/>
    </location>
</feature>
<comment type="caution">
    <text evidence="5">The sequence shown here is derived from an EMBL/GenBank/DDBJ whole genome shotgun (WGS) entry which is preliminary data.</text>
</comment>